<dbReference type="Proteomes" id="UP000092177">
    <property type="component" value="Chromosome 1"/>
</dbReference>
<evidence type="ECO:0000256" key="1">
    <source>
        <dbReference type="SAM" id="MobiDB-lite"/>
    </source>
</evidence>
<dbReference type="EMBL" id="LTAN01000001">
    <property type="protein sequence ID" value="OBR15778.1"/>
    <property type="molecule type" value="Genomic_DNA"/>
</dbReference>
<dbReference type="KEGG" id="chig:CH63R_00958"/>
<comment type="caution">
    <text evidence="2">The sequence shown here is derived from an EMBL/GenBank/DDBJ whole genome shotgun (WGS) entry which is preliminary data.</text>
</comment>
<dbReference type="VEuPathDB" id="FungiDB:CH63R_00958"/>
<feature type="region of interest" description="Disordered" evidence="1">
    <location>
        <begin position="48"/>
        <end position="124"/>
    </location>
</feature>
<evidence type="ECO:0000313" key="3">
    <source>
        <dbReference type="Proteomes" id="UP000092177"/>
    </source>
</evidence>
<dbReference type="GeneID" id="28860040"/>
<protein>
    <submittedName>
        <fullName evidence="2">Uncharacterized protein</fullName>
    </submittedName>
</protein>
<sequence>MKGGYGSQSGGMYFGKAGCSRNIANFVKTSLPKLSDSTHSFNDHRLADHHEAPLPHNETCEFTDDIQDGMPGSRRRPLSRSQLANRSLLLLHRPPHAPSTRKSPDPDASPARIAERSEFSCFEC</sequence>
<reference evidence="3" key="1">
    <citation type="journal article" date="2017" name="BMC Genomics">
        <title>Gapless genome assembly of Colletotrichum higginsianum reveals chromosome structure and association of transposable elements with secondary metabolite gene clusters.</title>
        <authorList>
            <person name="Dallery J.-F."/>
            <person name="Lapalu N."/>
            <person name="Zampounis A."/>
            <person name="Pigne S."/>
            <person name="Luyten I."/>
            <person name="Amselem J."/>
            <person name="Wittenberg A.H.J."/>
            <person name="Zhou S."/>
            <person name="de Queiroz M.V."/>
            <person name="Robin G.P."/>
            <person name="Auger A."/>
            <person name="Hainaut M."/>
            <person name="Henrissat B."/>
            <person name="Kim K.-T."/>
            <person name="Lee Y.-H."/>
            <person name="Lespinet O."/>
            <person name="Schwartz D.C."/>
            <person name="Thon M.R."/>
            <person name="O'Connell R.J."/>
        </authorList>
    </citation>
    <scope>NUCLEOTIDE SEQUENCE [LARGE SCALE GENOMIC DNA]</scope>
    <source>
        <strain evidence="3">IMI 349063</strain>
    </source>
</reference>
<accession>A0A1B7YV69</accession>
<evidence type="ECO:0000313" key="2">
    <source>
        <dbReference type="EMBL" id="OBR15778.1"/>
    </source>
</evidence>
<proteinExistence type="predicted"/>
<dbReference type="RefSeq" id="XP_018164295.1">
    <property type="nucleotide sequence ID" value="XM_018295933.1"/>
</dbReference>
<keyword evidence="3" id="KW-1185">Reference proteome</keyword>
<organism evidence="2 3">
    <name type="scientific">Colletotrichum higginsianum (strain IMI 349063)</name>
    <name type="common">Crucifer anthracnose fungus</name>
    <dbReference type="NCBI Taxonomy" id="759273"/>
    <lineage>
        <taxon>Eukaryota</taxon>
        <taxon>Fungi</taxon>
        <taxon>Dikarya</taxon>
        <taxon>Ascomycota</taxon>
        <taxon>Pezizomycotina</taxon>
        <taxon>Sordariomycetes</taxon>
        <taxon>Hypocreomycetidae</taxon>
        <taxon>Glomerellales</taxon>
        <taxon>Glomerellaceae</taxon>
        <taxon>Colletotrichum</taxon>
        <taxon>Colletotrichum destructivum species complex</taxon>
    </lineage>
</organism>
<gene>
    <name evidence="2" type="ORF">CH63R_00958</name>
</gene>
<name>A0A1B7YV69_COLHI</name>
<dbReference type="AlphaFoldDB" id="A0A1B7YV69"/>